<evidence type="ECO:0000313" key="3">
    <source>
        <dbReference type="Proteomes" id="UP000552587"/>
    </source>
</evidence>
<feature type="transmembrane region" description="Helical" evidence="1">
    <location>
        <begin position="97"/>
        <end position="121"/>
    </location>
</feature>
<evidence type="ECO:0000256" key="1">
    <source>
        <dbReference type="SAM" id="Phobius"/>
    </source>
</evidence>
<feature type="transmembrane region" description="Helical" evidence="1">
    <location>
        <begin position="7"/>
        <end position="31"/>
    </location>
</feature>
<proteinExistence type="predicted"/>
<name>A0A7W3U1L3_9GAMM</name>
<keyword evidence="3" id="KW-1185">Reference proteome</keyword>
<dbReference type="Proteomes" id="UP000552587">
    <property type="component" value="Unassembled WGS sequence"/>
</dbReference>
<feature type="transmembrane region" description="Helical" evidence="1">
    <location>
        <begin position="68"/>
        <end position="91"/>
    </location>
</feature>
<gene>
    <name evidence="2" type="ORF">H4F99_00420</name>
</gene>
<dbReference type="AlphaFoldDB" id="A0A7W3U1L3"/>
<protein>
    <submittedName>
        <fullName evidence="2">Uncharacterized protein</fullName>
    </submittedName>
</protein>
<dbReference type="RefSeq" id="WP_182667742.1">
    <property type="nucleotide sequence ID" value="NZ_JACHTE010000001.1"/>
</dbReference>
<sequence>MPWLRTLISLPLGVAAIVMFHKGVGVLLPRLYGTDLSNDPDRLAMLGLTVVAGILGSFVAAGVARHRLWLHMGLFLIVMIAIDLPAVLGYLSPQPLWFKAMVMLTLPLQAWLGGLLARAVFRKAYGPAA</sequence>
<organism evidence="2 3">
    <name type="scientific">Marilutibacter penaei</name>
    <dbReference type="NCBI Taxonomy" id="2759900"/>
    <lineage>
        <taxon>Bacteria</taxon>
        <taxon>Pseudomonadati</taxon>
        <taxon>Pseudomonadota</taxon>
        <taxon>Gammaproteobacteria</taxon>
        <taxon>Lysobacterales</taxon>
        <taxon>Lysobacteraceae</taxon>
        <taxon>Marilutibacter</taxon>
    </lineage>
</organism>
<evidence type="ECO:0000313" key="2">
    <source>
        <dbReference type="EMBL" id="MBB1086945.1"/>
    </source>
</evidence>
<reference evidence="2 3" key="1">
    <citation type="submission" date="2020-07" db="EMBL/GenBank/DDBJ databases">
        <authorList>
            <person name="Xu S."/>
            <person name="Li A."/>
        </authorList>
    </citation>
    <scope>NUCLEOTIDE SEQUENCE [LARGE SCALE GENOMIC DNA]</scope>
    <source>
        <strain evidence="2 3">SG-8</strain>
    </source>
</reference>
<keyword evidence="1" id="KW-1133">Transmembrane helix</keyword>
<keyword evidence="1" id="KW-0472">Membrane</keyword>
<comment type="caution">
    <text evidence="2">The sequence shown here is derived from an EMBL/GenBank/DDBJ whole genome shotgun (WGS) entry which is preliminary data.</text>
</comment>
<keyword evidence="1" id="KW-0812">Transmembrane</keyword>
<dbReference type="EMBL" id="JACHTE010000001">
    <property type="protein sequence ID" value="MBB1086945.1"/>
    <property type="molecule type" value="Genomic_DNA"/>
</dbReference>
<accession>A0A7W3U1L3</accession>
<feature type="transmembrane region" description="Helical" evidence="1">
    <location>
        <begin position="43"/>
        <end position="61"/>
    </location>
</feature>